<evidence type="ECO:0000313" key="8">
    <source>
        <dbReference type="EMBL" id="MZQ91073.1"/>
    </source>
</evidence>
<dbReference type="SUPFAM" id="SSF56645">
    <property type="entry name" value="Acyl-CoA dehydrogenase NM domain-like"/>
    <property type="match status" value="1"/>
</dbReference>
<comment type="similarity">
    <text evidence="2">Belongs to the acyl-CoA dehydrogenase family.</text>
</comment>
<dbReference type="InterPro" id="IPR036250">
    <property type="entry name" value="AcylCo_DH-like_C"/>
</dbReference>
<comment type="cofactor">
    <cofactor evidence="1">
        <name>FAD</name>
        <dbReference type="ChEBI" id="CHEBI:57692"/>
    </cofactor>
</comment>
<dbReference type="Gene3D" id="1.10.540.10">
    <property type="entry name" value="Acyl-CoA dehydrogenase/oxidase, N-terminal domain"/>
    <property type="match status" value="1"/>
</dbReference>
<dbReference type="OrthoDB" id="7328575at2"/>
<evidence type="ECO:0000256" key="4">
    <source>
        <dbReference type="ARBA" id="ARBA00022827"/>
    </source>
</evidence>
<evidence type="ECO:0000256" key="5">
    <source>
        <dbReference type="ARBA" id="ARBA00023002"/>
    </source>
</evidence>
<evidence type="ECO:0000259" key="7">
    <source>
        <dbReference type="Pfam" id="PF02771"/>
    </source>
</evidence>
<evidence type="ECO:0000256" key="1">
    <source>
        <dbReference type="ARBA" id="ARBA00001974"/>
    </source>
</evidence>
<dbReference type="Pfam" id="PF02771">
    <property type="entry name" value="Acyl-CoA_dh_N"/>
    <property type="match status" value="1"/>
</dbReference>
<gene>
    <name evidence="8" type="ORF">GS660_18440</name>
</gene>
<evidence type="ECO:0000256" key="2">
    <source>
        <dbReference type="ARBA" id="ARBA00009347"/>
    </source>
</evidence>
<evidence type="ECO:0000256" key="3">
    <source>
        <dbReference type="ARBA" id="ARBA00022630"/>
    </source>
</evidence>
<evidence type="ECO:0000313" key="9">
    <source>
        <dbReference type="Proteomes" id="UP000477083"/>
    </source>
</evidence>
<proteinExistence type="inferred from homology"/>
<dbReference type="Gene3D" id="1.20.140.10">
    <property type="entry name" value="Butyryl-CoA Dehydrogenase, subunit A, domain 3"/>
    <property type="match status" value="1"/>
</dbReference>
<dbReference type="PANTHER" id="PTHR43884:SF20">
    <property type="entry name" value="ACYL-COA DEHYDROGENASE FADE28"/>
    <property type="match status" value="1"/>
</dbReference>
<evidence type="ECO:0008006" key="10">
    <source>
        <dbReference type="Google" id="ProtNLM"/>
    </source>
</evidence>
<sequence length="320" mass="33168">MFDKFITEDAREIVDTVARALQEALPLDRLSRPDGGLAAETGFWPELLALEWPGVDLPAAIGGSEAGAWTETGIFREFGRHLLSPGVLAVTLAASVAQEGGLPDLARDILKGQVSPALAVPLANGWAGVIGTGDLLLLAGEGGLSLHRTRPEELATAWAFDDTLGAARIRLDPATALTSLPPSAQSRLRLLRLVAAMQNGIAEATLTLSRDHAATRQQFGKPIGAFQAVKHLCADMAVRTAAAGALLGEAALDGADISDCAAAAMTASTAARDNASATIQIFGGMGFTAECPAQLYLKRATLLELVVGGKEGLQDEMLAA</sequence>
<dbReference type="InterPro" id="IPR013786">
    <property type="entry name" value="AcylCoA_DH/ox_N"/>
</dbReference>
<name>A0A6L8VLI4_9RHOB</name>
<keyword evidence="3" id="KW-0285">Flavoprotein</keyword>
<dbReference type="InterPro" id="IPR009100">
    <property type="entry name" value="AcylCoA_DH/oxidase_NM_dom_sf"/>
</dbReference>
<keyword evidence="4" id="KW-0274">FAD</keyword>
<dbReference type="GO" id="GO:0003995">
    <property type="term" value="F:acyl-CoA dehydrogenase activity"/>
    <property type="evidence" value="ECO:0007669"/>
    <property type="project" value="TreeGrafter"/>
</dbReference>
<feature type="domain" description="Acyl-CoA dehydrogenase/oxidase C-terminal" evidence="6">
    <location>
        <begin position="184"/>
        <end position="311"/>
    </location>
</feature>
<dbReference type="InterPro" id="IPR037069">
    <property type="entry name" value="AcylCoA_DH/ox_N_sf"/>
</dbReference>
<dbReference type="PANTHER" id="PTHR43884">
    <property type="entry name" value="ACYL-COA DEHYDROGENASE"/>
    <property type="match status" value="1"/>
</dbReference>
<dbReference type="Proteomes" id="UP000477083">
    <property type="component" value="Unassembled WGS sequence"/>
</dbReference>
<dbReference type="AlphaFoldDB" id="A0A6L8VLI4"/>
<accession>A0A6L8VLI4</accession>
<evidence type="ECO:0000259" key="6">
    <source>
        <dbReference type="Pfam" id="PF00441"/>
    </source>
</evidence>
<keyword evidence="9" id="KW-1185">Reference proteome</keyword>
<dbReference type="InterPro" id="IPR009075">
    <property type="entry name" value="AcylCo_DH/oxidase_C"/>
</dbReference>
<dbReference type="EMBL" id="WWNR01000015">
    <property type="protein sequence ID" value="MZQ91073.1"/>
    <property type="molecule type" value="Genomic_DNA"/>
</dbReference>
<feature type="domain" description="Acyl-CoA dehydrogenase/oxidase N-terminal" evidence="7">
    <location>
        <begin position="7"/>
        <end position="95"/>
    </location>
</feature>
<dbReference type="RefSeq" id="WP_161348459.1">
    <property type="nucleotide sequence ID" value="NZ_BMGW01000015.1"/>
</dbReference>
<comment type="caution">
    <text evidence="8">The sequence shown here is derived from an EMBL/GenBank/DDBJ whole genome shotgun (WGS) entry which is preliminary data.</text>
</comment>
<organism evidence="8 9">
    <name type="scientific">Frigidibacter albus</name>
    <dbReference type="NCBI Taxonomy" id="1465486"/>
    <lineage>
        <taxon>Bacteria</taxon>
        <taxon>Pseudomonadati</taxon>
        <taxon>Pseudomonadota</taxon>
        <taxon>Alphaproteobacteria</taxon>
        <taxon>Rhodobacterales</taxon>
        <taxon>Paracoccaceae</taxon>
        <taxon>Frigidibacter</taxon>
    </lineage>
</organism>
<dbReference type="Pfam" id="PF00441">
    <property type="entry name" value="Acyl-CoA_dh_1"/>
    <property type="match status" value="1"/>
</dbReference>
<keyword evidence="5" id="KW-0560">Oxidoreductase</keyword>
<dbReference type="GO" id="GO:0050660">
    <property type="term" value="F:flavin adenine dinucleotide binding"/>
    <property type="evidence" value="ECO:0007669"/>
    <property type="project" value="InterPro"/>
</dbReference>
<protein>
    <recommendedName>
        <fullName evidence="10">Acyl-CoA dehydrogenase</fullName>
    </recommendedName>
</protein>
<dbReference type="SUPFAM" id="SSF47203">
    <property type="entry name" value="Acyl-CoA dehydrogenase C-terminal domain-like"/>
    <property type="match status" value="1"/>
</dbReference>
<reference evidence="8 9" key="1">
    <citation type="submission" date="2020-01" db="EMBL/GenBank/DDBJ databases">
        <title>Frigidibacter albus SP32T (=CGMCC 1.13995T).</title>
        <authorList>
            <person name="Liao X."/>
        </authorList>
    </citation>
    <scope>NUCLEOTIDE SEQUENCE [LARGE SCALE GENOMIC DNA]</scope>
    <source>
        <strain evidence="8 9">SP32</strain>
    </source>
</reference>